<protein>
    <recommendedName>
        <fullName evidence="3">Lipoprotein</fullName>
    </recommendedName>
</protein>
<name>A0A6I3LKA6_9FLAO</name>
<gene>
    <name evidence="1" type="ORF">GJV76_07610</name>
</gene>
<reference evidence="1 2" key="1">
    <citation type="submission" date="2019-11" db="EMBL/GenBank/DDBJ databases">
        <title>Genome of Strain BIT-d1.</title>
        <authorList>
            <person name="Yang Y."/>
        </authorList>
    </citation>
    <scope>NUCLEOTIDE SEQUENCE [LARGE SCALE GENOMIC DNA]</scope>
    <source>
        <strain evidence="1 2">BIT-d1</strain>
    </source>
</reference>
<dbReference type="EMBL" id="WMJX01000012">
    <property type="protein sequence ID" value="MTG98006.1"/>
    <property type="molecule type" value="Genomic_DNA"/>
</dbReference>
<evidence type="ECO:0000313" key="2">
    <source>
        <dbReference type="Proteomes" id="UP000438760"/>
    </source>
</evidence>
<dbReference type="AlphaFoldDB" id="A0A6I3LKA6"/>
<evidence type="ECO:0008006" key="3">
    <source>
        <dbReference type="Google" id="ProtNLM"/>
    </source>
</evidence>
<sequence>MANLKQLIYTNKALLCIAILLFAVTLQACKKEVKQQPKVEYGTFTNPETAFNECKEILNNLSLNLNKTLDKKQTTK</sequence>
<accession>A0A6I3LKA6</accession>
<dbReference type="OrthoDB" id="1098521at2"/>
<dbReference type="Proteomes" id="UP000438760">
    <property type="component" value="Unassembled WGS sequence"/>
</dbReference>
<dbReference type="PROSITE" id="PS51257">
    <property type="entry name" value="PROKAR_LIPOPROTEIN"/>
    <property type="match status" value="1"/>
</dbReference>
<proteinExistence type="predicted"/>
<organism evidence="1 2">
    <name type="scientific">Myroides albus</name>
    <dbReference type="NCBI Taxonomy" id="2562892"/>
    <lineage>
        <taxon>Bacteria</taxon>
        <taxon>Pseudomonadati</taxon>
        <taxon>Bacteroidota</taxon>
        <taxon>Flavobacteriia</taxon>
        <taxon>Flavobacteriales</taxon>
        <taxon>Flavobacteriaceae</taxon>
        <taxon>Myroides</taxon>
    </lineage>
</organism>
<dbReference type="RefSeq" id="WP_155092042.1">
    <property type="nucleotide sequence ID" value="NZ_CP102754.1"/>
</dbReference>
<keyword evidence="2" id="KW-1185">Reference proteome</keyword>
<evidence type="ECO:0000313" key="1">
    <source>
        <dbReference type="EMBL" id="MTG98006.1"/>
    </source>
</evidence>
<comment type="caution">
    <text evidence="1">The sequence shown here is derived from an EMBL/GenBank/DDBJ whole genome shotgun (WGS) entry which is preliminary data.</text>
</comment>